<reference evidence="1" key="1">
    <citation type="journal article" date="2014" name="Front. Microbiol.">
        <title>High frequency of phylogenetically diverse reductive dehalogenase-homologous genes in deep subseafloor sedimentary metagenomes.</title>
        <authorList>
            <person name="Kawai M."/>
            <person name="Futagami T."/>
            <person name="Toyoda A."/>
            <person name="Takaki Y."/>
            <person name="Nishi S."/>
            <person name="Hori S."/>
            <person name="Arai W."/>
            <person name="Tsubouchi T."/>
            <person name="Morono Y."/>
            <person name="Uchiyama I."/>
            <person name="Ito T."/>
            <person name="Fujiyama A."/>
            <person name="Inagaki F."/>
            <person name="Takami H."/>
        </authorList>
    </citation>
    <scope>NUCLEOTIDE SEQUENCE</scope>
    <source>
        <strain evidence="1">Expedition CK06-06</strain>
    </source>
</reference>
<name>X1VBU1_9ZZZZ</name>
<proteinExistence type="predicted"/>
<gene>
    <name evidence="1" type="ORF">S12H4_51542</name>
</gene>
<protein>
    <submittedName>
        <fullName evidence="1">Uncharacterized protein</fullName>
    </submittedName>
</protein>
<dbReference type="AlphaFoldDB" id="X1VBU1"/>
<comment type="caution">
    <text evidence="1">The sequence shown here is derived from an EMBL/GenBank/DDBJ whole genome shotgun (WGS) entry which is preliminary data.</text>
</comment>
<sequence length="113" mass="12066">MILLTFLNVLVIASTSLYRVIEIGVIKNVALSNFGFLMVLSSDHITPAAGKTITAQISKDGGAFATCTNSVVELSNGFYKIDLTEAEMNADVIALKFTEATCDQRSLTIVTSS</sequence>
<organism evidence="1">
    <name type="scientific">marine sediment metagenome</name>
    <dbReference type="NCBI Taxonomy" id="412755"/>
    <lineage>
        <taxon>unclassified sequences</taxon>
        <taxon>metagenomes</taxon>
        <taxon>ecological metagenomes</taxon>
    </lineage>
</organism>
<evidence type="ECO:0000313" key="1">
    <source>
        <dbReference type="EMBL" id="GAJ14592.1"/>
    </source>
</evidence>
<dbReference type="EMBL" id="BARW01032583">
    <property type="protein sequence ID" value="GAJ14592.1"/>
    <property type="molecule type" value="Genomic_DNA"/>
</dbReference>
<accession>X1VBU1</accession>